<dbReference type="NCBIfam" id="TIGR04056">
    <property type="entry name" value="OMP_RagA_SusC"/>
    <property type="match status" value="1"/>
</dbReference>
<dbReference type="InterPro" id="IPR023996">
    <property type="entry name" value="TonB-dep_OMP_SusC/RagA"/>
</dbReference>
<comment type="similarity">
    <text evidence="7">Belongs to the TonB-dependent receptor family.</text>
</comment>
<dbReference type="Gene3D" id="2.60.40.1120">
    <property type="entry name" value="Carboxypeptidase-like, regulatory domain"/>
    <property type="match status" value="1"/>
</dbReference>
<dbReference type="GO" id="GO:0009279">
    <property type="term" value="C:cell outer membrane"/>
    <property type="evidence" value="ECO:0007669"/>
    <property type="project" value="UniProtKB-SubCell"/>
</dbReference>
<reference evidence="9 10" key="1">
    <citation type="submission" date="2017-04" db="EMBL/GenBank/DDBJ databases">
        <authorList>
            <person name="Afonso C.L."/>
            <person name="Miller P.J."/>
            <person name="Scott M.A."/>
            <person name="Spackman E."/>
            <person name="Goraichik I."/>
            <person name="Dimitrov K.M."/>
            <person name="Suarez D.L."/>
            <person name="Swayne D.E."/>
        </authorList>
    </citation>
    <scope>NUCLEOTIDE SEQUENCE [LARGE SCALE GENOMIC DNA]</scope>
    <source>
        <strain evidence="9 10">DSM 19625</strain>
    </source>
</reference>
<evidence type="ECO:0000256" key="4">
    <source>
        <dbReference type="ARBA" id="ARBA00022692"/>
    </source>
</evidence>
<gene>
    <name evidence="9" type="ORF">SAMN04488101_104205</name>
</gene>
<dbReference type="AlphaFoldDB" id="A0A1W2CRP8"/>
<dbReference type="InterPro" id="IPR037066">
    <property type="entry name" value="Plug_dom_sf"/>
</dbReference>
<dbReference type="Gene3D" id="2.40.170.20">
    <property type="entry name" value="TonB-dependent receptor, beta-barrel domain"/>
    <property type="match status" value="1"/>
</dbReference>
<protein>
    <submittedName>
        <fullName evidence="9">TonB-linked outer membrane protein, SusC/RagA family</fullName>
    </submittedName>
</protein>
<dbReference type="PROSITE" id="PS52016">
    <property type="entry name" value="TONB_DEPENDENT_REC_3"/>
    <property type="match status" value="1"/>
</dbReference>
<keyword evidence="5 7" id="KW-0472">Membrane</keyword>
<dbReference type="InterPro" id="IPR012910">
    <property type="entry name" value="Plug_dom"/>
</dbReference>
<evidence type="ECO:0000256" key="7">
    <source>
        <dbReference type="PROSITE-ProRule" id="PRU01360"/>
    </source>
</evidence>
<dbReference type="Gene3D" id="2.170.130.10">
    <property type="entry name" value="TonB-dependent receptor, plug domain"/>
    <property type="match status" value="1"/>
</dbReference>
<dbReference type="SUPFAM" id="SSF56935">
    <property type="entry name" value="Porins"/>
    <property type="match status" value="1"/>
</dbReference>
<evidence type="ECO:0000256" key="6">
    <source>
        <dbReference type="ARBA" id="ARBA00023237"/>
    </source>
</evidence>
<evidence type="ECO:0000256" key="5">
    <source>
        <dbReference type="ARBA" id="ARBA00023136"/>
    </source>
</evidence>
<dbReference type="Pfam" id="PF13715">
    <property type="entry name" value="CarbopepD_reg_2"/>
    <property type="match status" value="1"/>
</dbReference>
<dbReference type="STRING" id="475255.SAMN04488101_104205"/>
<evidence type="ECO:0000256" key="1">
    <source>
        <dbReference type="ARBA" id="ARBA00004571"/>
    </source>
</evidence>
<evidence type="ECO:0000313" key="10">
    <source>
        <dbReference type="Proteomes" id="UP000192678"/>
    </source>
</evidence>
<keyword evidence="2 7" id="KW-0813">Transport</keyword>
<sequence>MNFYFNSLCRPRVGVAKILLVMKLIIILLTAGVLQVSATTYGQSVTLKTKKATLVSIFKEIRKQTGYDFIYSDRMMEKAGLVDLDFNNVSVEEALKRAFMNQPFIYEMEKKIIVVKAMHTANQQQRIITGKVTDDNDDVLVGVSIKSQKTNTVTKTDKNGKYAIKVGDNTDVLTFSYIGYEPRTMKVSDKEIINVQLRSSVGKLNDVVITGTGIDRKKDSFTGASATFSGAELKQVGNNNIIASLKALDPAFIQIDNDRMGSNPNALPVIELRGKTTVEALSVKDQFGTDPNQPLFVLDGFETTLQTIIDLDMNRVASVIILKDAASTALYGSKAANGVVVIETIKPKPGKVTFSYTNDLRIEGPDLSVYNMMNAAEKLEFERLSGRYKIDDVLAQIVLDSTYYSHLGYVARGIDSYWLAEPVRNIISQNNSIMASGGDESLRYGVGFNYKSNPGVMKGSGRNSWGTNVNLHYRKSKVNITNSLSIGGDYNTESPYGSYISFVNTNPYYEKDPTRSFLDKPKGHQTSITLTERTVSNPLYNASLPFKSEGQAMTLTNNLSVQYDFLPKFRLNGGFSVSKGASEYDAFTSPDHTSFASTEPILRGKYTNSKTNNFSYSANALLSYGNVIGKHSVTINLRGQLSNNHSNSATFIAQGFPAEINPILKFAYGYENFGVPNSRNSIFRSLNGTASTNYSYASRYLFDASYRVDGSSSFGKNNPWSPYWSTGIGWNLHNESFLKNVESISQLKFFSNIGVTGNQSMGAPPSNTVYQYLRRYNQAGLGINVLQLGNPDLLPQKTTQISSGLDLGLFNNRLTVNVNVYSKVTKNQHVPIDLPTSTGVSSFQYTVGTLTTKGAEFRLNYAIIRNTAKRIVWRVNVTGSRNDARYGGFGDALKQLNAKEIKNKTLNRYEDGASPNDLFTVISLGIDPATGREMFLRENGDHTLEYDQAHQPKVGSNRPFLEGVFSNQFNYKNLSLSLMMRYRIKAMVYNSALLQKVENIEYSDIINNQDRRALYDRWKKPGDVSQFKNIFLGDGTVVTTQLSSRFLQVENSLSFESINVNYTFANAKWLKSFGVTNLNLSAYANDIYRFSTVKRERGTEYPYARSISFSLRASF</sequence>
<feature type="domain" description="TonB-dependent receptor plug" evidence="8">
    <location>
        <begin position="219"/>
        <end position="339"/>
    </location>
</feature>
<keyword evidence="3 7" id="KW-1134">Transmembrane beta strand</keyword>
<dbReference type="InterPro" id="IPR039426">
    <property type="entry name" value="TonB-dep_rcpt-like"/>
</dbReference>
<dbReference type="InterPro" id="IPR036942">
    <property type="entry name" value="Beta-barrel_TonB_sf"/>
</dbReference>
<dbReference type="Proteomes" id="UP000192678">
    <property type="component" value="Unassembled WGS sequence"/>
</dbReference>
<dbReference type="EMBL" id="FWYB01000004">
    <property type="protein sequence ID" value="SMC87348.1"/>
    <property type="molecule type" value="Genomic_DNA"/>
</dbReference>
<keyword evidence="4 7" id="KW-0812">Transmembrane</keyword>
<evidence type="ECO:0000256" key="2">
    <source>
        <dbReference type="ARBA" id="ARBA00022448"/>
    </source>
</evidence>
<evidence type="ECO:0000256" key="3">
    <source>
        <dbReference type="ARBA" id="ARBA00022452"/>
    </source>
</evidence>
<evidence type="ECO:0000313" key="9">
    <source>
        <dbReference type="EMBL" id="SMC87348.1"/>
    </source>
</evidence>
<comment type="subcellular location">
    <subcellularLocation>
        <location evidence="1 7">Cell outer membrane</location>
        <topology evidence="1 7">Multi-pass membrane protein</topology>
    </subcellularLocation>
</comment>
<accession>A0A1W2CRP8</accession>
<dbReference type="SUPFAM" id="SSF49464">
    <property type="entry name" value="Carboxypeptidase regulatory domain-like"/>
    <property type="match status" value="1"/>
</dbReference>
<keyword evidence="10" id="KW-1185">Reference proteome</keyword>
<dbReference type="InterPro" id="IPR008969">
    <property type="entry name" value="CarboxyPept-like_regulatory"/>
</dbReference>
<keyword evidence="6 7" id="KW-0998">Cell outer membrane</keyword>
<dbReference type="Pfam" id="PF07715">
    <property type="entry name" value="Plug"/>
    <property type="match status" value="1"/>
</dbReference>
<evidence type="ECO:0000259" key="8">
    <source>
        <dbReference type="Pfam" id="PF07715"/>
    </source>
</evidence>
<proteinExistence type="inferred from homology"/>
<name>A0A1W2CRP8_9SPHI</name>
<organism evidence="9 10">
    <name type="scientific">Pedobacter nyackensis</name>
    <dbReference type="NCBI Taxonomy" id="475255"/>
    <lineage>
        <taxon>Bacteria</taxon>
        <taxon>Pseudomonadati</taxon>
        <taxon>Bacteroidota</taxon>
        <taxon>Sphingobacteriia</taxon>
        <taxon>Sphingobacteriales</taxon>
        <taxon>Sphingobacteriaceae</taxon>
        <taxon>Pedobacter</taxon>
    </lineage>
</organism>